<dbReference type="EMBL" id="CAEZSC010000008">
    <property type="protein sequence ID" value="CAB4530758.1"/>
    <property type="molecule type" value="Genomic_DNA"/>
</dbReference>
<dbReference type="EMBL" id="CAEZYL010000063">
    <property type="protein sequence ID" value="CAB4726626.1"/>
    <property type="molecule type" value="Genomic_DNA"/>
</dbReference>
<evidence type="ECO:0000313" key="9">
    <source>
        <dbReference type="EMBL" id="CAB4726626.1"/>
    </source>
</evidence>
<sequence length="326" mass="35875">MTAFLQPGFWIFVLLMAGIYCIFALGLQVQYGLGGILNFGHVAMMALSSYTMAILVITYGWNLYLACFAGVVVAGLGGAFLGLTTLRLRGDYFSIVSIAFSEIVRYIIQNSDGLTGGAQGSLNIPSKTGFASYADAFNKVLTNIQQAIEPLFGSFASRDMALLLIVWLTAFILLFIMGAVQKTSWARVLRATREDDDVPASLGKNVFLFRLSSVIVGSVIGGIAGIYWALEFSILDPADFQTIVTFFAWMVIILGGATRVKGVPLGAIFFGFLYAGTRFFQFPPFTWFDSVQRAYLRIMIIGFVLIYLMLKRPQGIFGKREEMVLE</sequence>
<feature type="transmembrane region" description="Helical" evidence="6">
    <location>
        <begin position="240"/>
        <end position="258"/>
    </location>
</feature>
<dbReference type="PANTHER" id="PTHR30482:SF10">
    <property type="entry name" value="HIGH-AFFINITY BRANCHED-CHAIN AMINO ACID TRANSPORT PROTEIN BRAE"/>
    <property type="match status" value="1"/>
</dbReference>
<feature type="transmembrane region" description="Helical" evidence="6">
    <location>
        <begin position="265"/>
        <end position="282"/>
    </location>
</feature>
<feature type="transmembrane region" description="Helical" evidence="6">
    <location>
        <begin position="294"/>
        <end position="310"/>
    </location>
</feature>
<dbReference type="GO" id="GO:0015658">
    <property type="term" value="F:branched-chain amino acid transmembrane transporter activity"/>
    <property type="evidence" value="ECO:0007669"/>
    <property type="project" value="InterPro"/>
</dbReference>
<keyword evidence="2" id="KW-1003">Cell membrane</keyword>
<keyword evidence="3 6" id="KW-0812">Transmembrane</keyword>
<dbReference type="InterPro" id="IPR001851">
    <property type="entry name" value="ABC_transp_permease"/>
</dbReference>
<evidence type="ECO:0000256" key="1">
    <source>
        <dbReference type="ARBA" id="ARBA00004651"/>
    </source>
</evidence>
<gene>
    <name evidence="7" type="ORF">UFOPK1380_00258</name>
    <name evidence="8" type="ORF">UFOPK1778_01019</name>
    <name evidence="9" type="ORF">UFOPK2689_00938</name>
    <name evidence="10" type="ORF">UFOPK3555_00789</name>
    <name evidence="11" type="ORF">UFOPK4095_01006</name>
</gene>
<comment type="subcellular location">
    <subcellularLocation>
        <location evidence="1">Cell membrane</location>
        <topology evidence="1">Multi-pass membrane protein</topology>
    </subcellularLocation>
</comment>
<feature type="transmembrane region" description="Helical" evidence="6">
    <location>
        <begin position="39"/>
        <end position="57"/>
    </location>
</feature>
<accession>A0A6J6GCX4</accession>
<proteinExistence type="predicted"/>
<evidence type="ECO:0000313" key="10">
    <source>
        <dbReference type="EMBL" id="CAB4898717.1"/>
    </source>
</evidence>
<dbReference type="EMBL" id="CAEZUD010000064">
    <property type="protein sequence ID" value="CAB4596924.1"/>
    <property type="molecule type" value="Genomic_DNA"/>
</dbReference>
<keyword evidence="4 6" id="KW-1133">Transmembrane helix</keyword>
<dbReference type="PANTHER" id="PTHR30482">
    <property type="entry name" value="HIGH-AFFINITY BRANCHED-CHAIN AMINO ACID TRANSPORT SYSTEM PERMEASE"/>
    <property type="match status" value="1"/>
</dbReference>
<feature type="transmembrane region" description="Helical" evidence="6">
    <location>
        <begin position="6"/>
        <end position="27"/>
    </location>
</feature>
<dbReference type="InterPro" id="IPR043428">
    <property type="entry name" value="LivM-like"/>
</dbReference>
<name>A0A6J6GCX4_9ZZZZ</name>
<dbReference type="GO" id="GO:0005886">
    <property type="term" value="C:plasma membrane"/>
    <property type="evidence" value="ECO:0007669"/>
    <property type="project" value="UniProtKB-SubCell"/>
</dbReference>
<dbReference type="Pfam" id="PF02653">
    <property type="entry name" value="BPD_transp_2"/>
    <property type="match status" value="1"/>
</dbReference>
<evidence type="ECO:0000256" key="4">
    <source>
        <dbReference type="ARBA" id="ARBA00022989"/>
    </source>
</evidence>
<evidence type="ECO:0000313" key="8">
    <source>
        <dbReference type="EMBL" id="CAB4596924.1"/>
    </source>
</evidence>
<keyword evidence="5 6" id="KW-0472">Membrane</keyword>
<evidence type="ECO:0000313" key="7">
    <source>
        <dbReference type="EMBL" id="CAB4530758.1"/>
    </source>
</evidence>
<feature type="transmembrane region" description="Helical" evidence="6">
    <location>
        <begin position="160"/>
        <end position="180"/>
    </location>
</feature>
<dbReference type="AlphaFoldDB" id="A0A6J6GCX4"/>
<evidence type="ECO:0000256" key="6">
    <source>
        <dbReference type="SAM" id="Phobius"/>
    </source>
</evidence>
<evidence type="ECO:0000256" key="3">
    <source>
        <dbReference type="ARBA" id="ARBA00022692"/>
    </source>
</evidence>
<feature type="transmembrane region" description="Helical" evidence="6">
    <location>
        <begin position="63"/>
        <end position="83"/>
    </location>
</feature>
<organism evidence="8">
    <name type="scientific">freshwater metagenome</name>
    <dbReference type="NCBI Taxonomy" id="449393"/>
    <lineage>
        <taxon>unclassified sequences</taxon>
        <taxon>metagenomes</taxon>
        <taxon>ecological metagenomes</taxon>
    </lineage>
</organism>
<dbReference type="CDD" id="cd06581">
    <property type="entry name" value="TM_PBP1_LivM_like"/>
    <property type="match status" value="1"/>
</dbReference>
<evidence type="ECO:0000256" key="2">
    <source>
        <dbReference type="ARBA" id="ARBA00022475"/>
    </source>
</evidence>
<feature type="transmembrane region" description="Helical" evidence="6">
    <location>
        <begin position="207"/>
        <end position="228"/>
    </location>
</feature>
<evidence type="ECO:0000313" key="11">
    <source>
        <dbReference type="EMBL" id="CAB5020937.1"/>
    </source>
</evidence>
<dbReference type="EMBL" id="CAFBME010000080">
    <property type="protein sequence ID" value="CAB4898717.1"/>
    <property type="molecule type" value="Genomic_DNA"/>
</dbReference>
<reference evidence="8" key="1">
    <citation type="submission" date="2020-05" db="EMBL/GenBank/DDBJ databases">
        <authorList>
            <person name="Chiriac C."/>
            <person name="Salcher M."/>
            <person name="Ghai R."/>
            <person name="Kavagutti S V."/>
        </authorList>
    </citation>
    <scope>NUCLEOTIDE SEQUENCE</scope>
</reference>
<protein>
    <submittedName>
        <fullName evidence="8">Unannotated protein</fullName>
    </submittedName>
</protein>
<evidence type="ECO:0000256" key="5">
    <source>
        <dbReference type="ARBA" id="ARBA00023136"/>
    </source>
</evidence>
<dbReference type="EMBL" id="CAFBPI010000073">
    <property type="protein sequence ID" value="CAB5020937.1"/>
    <property type="molecule type" value="Genomic_DNA"/>
</dbReference>